<name>A0A0F8V4K0_9EURO</name>
<proteinExistence type="predicted"/>
<evidence type="ECO:0000313" key="2">
    <source>
        <dbReference type="Proteomes" id="UP000034947"/>
    </source>
</evidence>
<protein>
    <recommendedName>
        <fullName evidence="3">MIT domain-containing protein</fullName>
    </recommendedName>
</protein>
<reference evidence="1 2" key="1">
    <citation type="submission" date="2015-02" db="EMBL/GenBank/DDBJ databases">
        <title>Draft Genome Sequences of Two Closely-Related Aflatoxigenic Aspergillus Species Obtained from the Cote d'Ivoire.</title>
        <authorList>
            <person name="Moore G.G."/>
            <person name="Beltz S.B."/>
            <person name="Mack B.M."/>
        </authorList>
    </citation>
    <scope>NUCLEOTIDE SEQUENCE [LARGE SCALE GENOMIC DNA]</scope>
    <source>
        <strain evidence="1 2">SRRC1432</strain>
    </source>
</reference>
<evidence type="ECO:0000313" key="1">
    <source>
        <dbReference type="EMBL" id="KKK17916.1"/>
    </source>
</evidence>
<comment type="caution">
    <text evidence="1">The sequence shown here is derived from an EMBL/GenBank/DDBJ whole genome shotgun (WGS) entry which is preliminary data.</text>
</comment>
<dbReference type="Proteomes" id="UP000034947">
    <property type="component" value="Unassembled WGS sequence"/>
</dbReference>
<dbReference type="VEuPathDB" id="FungiDB:P175DRAFT_0441619"/>
<accession>A0A0F8V4K0</accession>
<dbReference type="EMBL" id="JYKN01002044">
    <property type="protein sequence ID" value="KKK17916.1"/>
    <property type="molecule type" value="Genomic_DNA"/>
</dbReference>
<dbReference type="OrthoDB" id="5120991at2759"/>
<organism evidence="1 2">
    <name type="scientific">Aspergillus ochraceoroseus</name>
    <dbReference type="NCBI Taxonomy" id="138278"/>
    <lineage>
        <taxon>Eukaryota</taxon>
        <taxon>Fungi</taxon>
        <taxon>Dikarya</taxon>
        <taxon>Ascomycota</taxon>
        <taxon>Pezizomycotina</taxon>
        <taxon>Eurotiomycetes</taxon>
        <taxon>Eurotiomycetidae</taxon>
        <taxon>Eurotiales</taxon>
        <taxon>Aspergillaceae</taxon>
        <taxon>Aspergillus</taxon>
        <taxon>Aspergillus subgen. Nidulantes</taxon>
    </lineage>
</organism>
<dbReference type="Gene3D" id="1.20.58.80">
    <property type="entry name" value="Phosphotransferase system, lactose/cellobiose-type IIA subunit"/>
    <property type="match status" value="1"/>
</dbReference>
<dbReference type="AlphaFoldDB" id="A0A0F8V4K0"/>
<keyword evidence="2" id="KW-1185">Reference proteome</keyword>
<gene>
    <name evidence="1" type="ORF">AOCH_001699</name>
</gene>
<sequence length="379" mass="42860">MLSLAIGPVDTNNDLYRVSVRPFTLEKEGEFVQALEAYKLAIEVLNTAIQKFKKSSEVRKIVRKMFERQVQVHQDRLAYLESLQRKGDFVDIVNLPTILDAMDELKAEGEQRTLSCDRKDLFEYSQSKDKQTPAPDPPRVPFLSLSLPSTPPIVYRISHDSELVAVGTRSHWFFVKDATNTHLLYAFQAVWSNSAPIVDAVLRRAGELLPSMGAVSVRIRKTPTGSFGLETSTVPDMGTIPEVPDAANKRKTWSPRRFHYGGRRFVWKNDDERRFLKSFTWETLYETKRAALDGDNQPDKMGDEIVGERLCWGQKKASDGADYSIFIVDGLDMCFREHLLASQLARMVRVRYPPHKDNSGVEAVEAGMSLVGFIQAVAS</sequence>
<evidence type="ECO:0008006" key="3">
    <source>
        <dbReference type="Google" id="ProtNLM"/>
    </source>
</evidence>